<dbReference type="Proteomes" id="UP001732700">
    <property type="component" value="Chromosome 2C"/>
</dbReference>
<organism evidence="1 2">
    <name type="scientific">Avena sativa</name>
    <name type="common">Oat</name>
    <dbReference type="NCBI Taxonomy" id="4498"/>
    <lineage>
        <taxon>Eukaryota</taxon>
        <taxon>Viridiplantae</taxon>
        <taxon>Streptophyta</taxon>
        <taxon>Embryophyta</taxon>
        <taxon>Tracheophyta</taxon>
        <taxon>Spermatophyta</taxon>
        <taxon>Magnoliopsida</taxon>
        <taxon>Liliopsida</taxon>
        <taxon>Poales</taxon>
        <taxon>Poaceae</taxon>
        <taxon>BOP clade</taxon>
        <taxon>Pooideae</taxon>
        <taxon>Poodae</taxon>
        <taxon>Poeae</taxon>
        <taxon>Poeae Chloroplast Group 1 (Aveneae type)</taxon>
        <taxon>Aveninae</taxon>
        <taxon>Avena</taxon>
    </lineage>
</organism>
<reference evidence="1" key="2">
    <citation type="submission" date="2025-09" db="UniProtKB">
        <authorList>
            <consortium name="EnsemblPlants"/>
        </authorList>
    </citation>
    <scope>IDENTIFICATION</scope>
</reference>
<name>A0ACD5UKC2_AVESA</name>
<sequence length="429" mass="45155">MASTAYAASPVAAAAPPPPTPSPPGDGGPDPDPDPSPNPEVALLTPAAMAPAALAPAASDSTHLVPPPPDKLQVAPVERVWVEVGSGRRPRQEKVAAPPPGKDVGLPRAFKQRTFGLCFRCLAPDHFVAVCHSEVRCLGCGQSGHRERDCLERHPAGSDPRRRPRAPAEPRQRPFPCSGSPPAPPHRHGRTWASVVAHQASPATDGVTPTADPDVPPAVLGSLHPLLADQAEALSTELHAMFAARLEALFKPLQDLAAVVERWTAQVSSLWEPMEDIGGNQDLAKVESAPLIVADGEDGSAFVVAGCSAELSEMAQSVDDPPALGKGMLEVVLPGVQEQAQDQPGNGMVQMEVALPSSSTKLDEFWSSFKSTTPHSLLDAPIQVQFEADSSCARRRSGRLEKKSKGSNIPVAKPAEYRLAESFGDLPKG</sequence>
<accession>A0ACD5UKC2</accession>
<dbReference type="EnsemblPlants" id="AVESA.00010b.r2.2CG0267040.1">
    <property type="protein sequence ID" value="AVESA.00010b.r2.2CG0267040.1.CDS.1"/>
    <property type="gene ID" value="AVESA.00010b.r2.2CG0267040"/>
</dbReference>
<reference evidence="1" key="1">
    <citation type="submission" date="2021-05" db="EMBL/GenBank/DDBJ databases">
        <authorList>
            <person name="Scholz U."/>
            <person name="Mascher M."/>
            <person name="Fiebig A."/>
        </authorList>
    </citation>
    <scope>NUCLEOTIDE SEQUENCE [LARGE SCALE GENOMIC DNA]</scope>
</reference>
<keyword evidence="2" id="KW-1185">Reference proteome</keyword>
<proteinExistence type="predicted"/>
<protein>
    <submittedName>
        <fullName evidence="1">Uncharacterized protein</fullName>
    </submittedName>
</protein>
<evidence type="ECO:0000313" key="2">
    <source>
        <dbReference type="Proteomes" id="UP001732700"/>
    </source>
</evidence>
<evidence type="ECO:0000313" key="1">
    <source>
        <dbReference type="EnsemblPlants" id="AVESA.00010b.r2.2CG0267040.1.CDS.1"/>
    </source>
</evidence>